<organism evidence="1">
    <name type="scientific">Aspergillus niger</name>
    <dbReference type="NCBI Taxonomy" id="5061"/>
    <lineage>
        <taxon>Eukaryota</taxon>
        <taxon>Fungi</taxon>
        <taxon>Dikarya</taxon>
        <taxon>Ascomycota</taxon>
        <taxon>Pezizomycotina</taxon>
        <taxon>Eurotiomycetes</taxon>
        <taxon>Eurotiomycetidae</taxon>
        <taxon>Eurotiales</taxon>
        <taxon>Aspergillaceae</taxon>
        <taxon>Aspergillus</taxon>
        <taxon>Aspergillus subgen. Circumdati</taxon>
    </lineage>
</organism>
<evidence type="ECO:0000313" key="1">
    <source>
        <dbReference type="RefSeq" id="XP_059602374.1"/>
    </source>
</evidence>
<proteinExistence type="predicted"/>
<dbReference type="RefSeq" id="XP_059602374.1">
    <property type="nucleotide sequence ID" value="XM_059744310.1"/>
</dbReference>
<dbReference type="AlphaFoldDB" id="A0AAJ8E0H0"/>
<accession>A0AAJ8E0H0</accession>
<protein>
    <submittedName>
        <fullName evidence="1">Uncharacterized protein</fullName>
    </submittedName>
</protein>
<reference evidence="1" key="2">
    <citation type="submission" date="2025-08" db="UniProtKB">
        <authorList>
            <consortium name="RefSeq"/>
        </authorList>
    </citation>
    <scope>IDENTIFICATION</scope>
</reference>
<dbReference type="KEGG" id="ang:An14g05700"/>
<dbReference type="VEuPathDB" id="FungiDB:An14g05700"/>
<name>A0AAJ8E0H0_ASPNG</name>
<sequence>MPMKDSRQLTCRLNSWIRLQLEYRAGIYYSDTLTRKKPIVPSGTKPRCNRYLVQHYLYGIKRSCPARNSGSKCSGCTDAHDFMDARMENAKELQKVLDSCPSRIEGSWIIPDIHTSAMSATEDDSGVMTGLGVLSGCTLAAFKDRANWNDDDGIPG</sequence>
<dbReference type="GeneID" id="84593036"/>
<reference evidence="1" key="1">
    <citation type="submission" date="2025-02" db="EMBL/GenBank/DDBJ databases">
        <authorList>
            <consortium name="NCBI Genome Project"/>
        </authorList>
    </citation>
    <scope>NUCLEOTIDE SEQUENCE</scope>
</reference>
<gene>
    <name evidence="1" type="ORF">An14g05700</name>
</gene>